<name>A0ABS8N769_9CLOT</name>
<dbReference type="InterPro" id="IPR053570">
    <property type="entry name" value="sHSP/HSP20"/>
</dbReference>
<comment type="caution">
    <text evidence="4">The sequence shown here is derived from an EMBL/GenBank/DDBJ whole genome shotgun (WGS) entry which is preliminary data.</text>
</comment>
<keyword evidence="5" id="KW-1185">Reference proteome</keyword>
<dbReference type="CDD" id="cd06471">
    <property type="entry name" value="ACD_LpsHSP_like"/>
    <property type="match status" value="1"/>
</dbReference>
<proteinExistence type="inferred from homology"/>
<dbReference type="SUPFAM" id="SSF49764">
    <property type="entry name" value="HSP20-like chaperones"/>
    <property type="match status" value="1"/>
</dbReference>
<dbReference type="Pfam" id="PF00011">
    <property type="entry name" value="HSP20"/>
    <property type="match status" value="1"/>
</dbReference>
<gene>
    <name evidence="4" type="ORF">LN736_09065</name>
</gene>
<dbReference type="PANTHER" id="PTHR11527">
    <property type="entry name" value="HEAT-SHOCK PROTEIN 20 FAMILY MEMBER"/>
    <property type="match status" value="1"/>
</dbReference>
<dbReference type="RefSeq" id="WP_150357498.1">
    <property type="nucleotide sequence ID" value="NZ_JAJJPB010000009.1"/>
</dbReference>
<dbReference type="InterPro" id="IPR008978">
    <property type="entry name" value="HSP20-like_chaperone"/>
</dbReference>
<reference evidence="4" key="1">
    <citation type="submission" date="2021-11" db="EMBL/GenBank/DDBJ databases">
        <authorList>
            <person name="Qingchun L."/>
            <person name="Dong Z."/>
            <person name="Zongwei Q."/>
            <person name="Jia Z."/>
            <person name="Duotao L."/>
        </authorList>
    </citation>
    <scope>NUCLEOTIDE SEQUENCE</scope>
    <source>
        <strain evidence="4">WLY-B-L2</strain>
    </source>
</reference>
<dbReference type="EMBL" id="JAJJPB010000009">
    <property type="protein sequence ID" value="MCC9295004.1"/>
    <property type="molecule type" value="Genomic_DNA"/>
</dbReference>
<evidence type="ECO:0000256" key="2">
    <source>
        <dbReference type="RuleBase" id="RU003616"/>
    </source>
</evidence>
<dbReference type="Proteomes" id="UP001165422">
    <property type="component" value="Unassembled WGS sequence"/>
</dbReference>
<dbReference type="NCBIfam" id="NF042420">
    <property type="entry name" value="Hsp18_Clos"/>
    <property type="match status" value="1"/>
</dbReference>
<accession>A0ABS8N769</accession>
<dbReference type="Gene3D" id="2.60.40.790">
    <property type="match status" value="1"/>
</dbReference>
<evidence type="ECO:0000313" key="4">
    <source>
        <dbReference type="EMBL" id="MCC9295004.1"/>
    </source>
</evidence>
<dbReference type="InterPro" id="IPR031107">
    <property type="entry name" value="Small_HSP"/>
</dbReference>
<evidence type="ECO:0000259" key="3">
    <source>
        <dbReference type="PROSITE" id="PS01031"/>
    </source>
</evidence>
<dbReference type="InterPro" id="IPR002068">
    <property type="entry name" value="A-crystallin/Hsp20_dom"/>
</dbReference>
<sequence>MFDMVPFRRNNSLARGDIFDNFVNSFFNDDFFAPVNVNGFGKGFRVDLKEDDDKYIVEADLPGINKDAIDVDYNNNYLTISAKREDSKEDKNENFIRQERSYGELKRSFYVDNVDENAISASFKDGVLTVNLPKTEKGRNNVKKIDIK</sequence>
<comment type="similarity">
    <text evidence="1 2">Belongs to the small heat shock protein (HSP20) family.</text>
</comment>
<dbReference type="PROSITE" id="PS01031">
    <property type="entry name" value="SHSP"/>
    <property type="match status" value="1"/>
</dbReference>
<evidence type="ECO:0000256" key="1">
    <source>
        <dbReference type="PROSITE-ProRule" id="PRU00285"/>
    </source>
</evidence>
<organism evidence="4 5">
    <name type="scientific">Clostridium aromativorans</name>
    <dbReference type="NCBI Taxonomy" id="2836848"/>
    <lineage>
        <taxon>Bacteria</taxon>
        <taxon>Bacillati</taxon>
        <taxon>Bacillota</taxon>
        <taxon>Clostridia</taxon>
        <taxon>Eubacteriales</taxon>
        <taxon>Clostridiaceae</taxon>
        <taxon>Clostridium</taxon>
    </lineage>
</organism>
<protein>
    <submittedName>
        <fullName evidence="4">Hsp20/alpha crystallin family protein</fullName>
    </submittedName>
</protein>
<feature type="domain" description="SHSP" evidence="3">
    <location>
        <begin position="35"/>
        <end position="148"/>
    </location>
</feature>
<evidence type="ECO:0000313" key="5">
    <source>
        <dbReference type="Proteomes" id="UP001165422"/>
    </source>
</evidence>